<dbReference type="PANTHER" id="PTHR47165">
    <property type="entry name" value="OS03G0429900 PROTEIN"/>
    <property type="match status" value="1"/>
</dbReference>
<dbReference type="CDD" id="cd04476">
    <property type="entry name" value="RPA1_DBD_C"/>
    <property type="match status" value="1"/>
</dbReference>
<reference evidence="8" key="1">
    <citation type="submission" date="2020-05" db="EMBL/GenBank/DDBJ databases">
        <title>WGS assembly of Panicum virgatum.</title>
        <authorList>
            <person name="Lovell J.T."/>
            <person name="Jenkins J."/>
            <person name="Shu S."/>
            <person name="Juenger T.E."/>
            <person name="Schmutz J."/>
        </authorList>
    </citation>
    <scope>NUCLEOTIDE SEQUENCE</scope>
    <source>
        <strain evidence="8">AP13</strain>
    </source>
</reference>
<feature type="compositionally biased region" description="Polar residues" evidence="6">
    <location>
        <begin position="199"/>
        <end position="228"/>
    </location>
</feature>
<dbReference type="Proteomes" id="UP000823388">
    <property type="component" value="Chromosome 3K"/>
</dbReference>
<dbReference type="GO" id="GO:0008270">
    <property type="term" value="F:zinc ion binding"/>
    <property type="evidence" value="ECO:0007669"/>
    <property type="project" value="UniProtKB-KW"/>
</dbReference>
<accession>A0A8T0UXD4</accession>
<dbReference type="AlphaFoldDB" id="A0A8T0UXD4"/>
<dbReference type="EMBL" id="CM029041">
    <property type="protein sequence ID" value="KAG2626695.1"/>
    <property type="molecule type" value="Genomic_DNA"/>
</dbReference>
<comment type="similarity">
    <text evidence="1">Belongs to the replication factor A protein 1 family.</text>
</comment>
<evidence type="ECO:0000256" key="4">
    <source>
        <dbReference type="ARBA" id="ARBA00022833"/>
    </source>
</evidence>
<sequence>MSCNVCNKMCTKIANKYHCSKCNTCPEATTPRYWIRLQISDYITSTTCSIFDDKAQRMLKTTITNMLDSLNGNYEEVPKSIQQLCGKTLIFRFKLSDHNLTEGNEYYLVKRTFELNDKLEMKHFDDQVEEHVTSGSSIKTLSGMVASIEESEDGKQISNYTSGSKEEDSTTKKLNTLNKRRRRALIVEDDSDKDCDGEQINNDTSGSIEKNSTTTKGRSLNLEIQNSN</sequence>
<keyword evidence="4" id="KW-0862">Zinc</keyword>
<feature type="domain" description="Replication factor A C-terminal" evidence="7">
    <location>
        <begin position="3"/>
        <end position="101"/>
    </location>
</feature>
<keyword evidence="2" id="KW-0479">Metal-binding</keyword>
<evidence type="ECO:0000259" key="7">
    <source>
        <dbReference type="Pfam" id="PF08646"/>
    </source>
</evidence>
<proteinExistence type="inferred from homology"/>
<gene>
    <name evidence="8" type="ORF">PVAP13_3KG374781</name>
</gene>
<dbReference type="GO" id="GO:0003677">
    <property type="term" value="F:DNA binding"/>
    <property type="evidence" value="ECO:0007669"/>
    <property type="project" value="UniProtKB-KW"/>
</dbReference>
<keyword evidence="5" id="KW-0238">DNA-binding</keyword>
<feature type="region of interest" description="Disordered" evidence="6">
    <location>
        <begin position="149"/>
        <end position="176"/>
    </location>
</feature>
<evidence type="ECO:0000256" key="5">
    <source>
        <dbReference type="ARBA" id="ARBA00023125"/>
    </source>
</evidence>
<name>A0A8T0UXD4_PANVG</name>
<evidence type="ECO:0000313" key="8">
    <source>
        <dbReference type="EMBL" id="KAG2626695.1"/>
    </source>
</evidence>
<dbReference type="SUPFAM" id="SSF50249">
    <property type="entry name" value="Nucleic acid-binding proteins"/>
    <property type="match status" value="1"/>
</dbReference>
<protein>
    <recommendedName>
        <fullName evidence="7">Replication factor A C-terminal domain-containing protein</fullName>
    </recommendedName>
</protein>
<keyword evidence="3" id="KW-0863">Zinc-finger</keyword>
<feature type="region of interest" description="Disordered" evidence="6">
    <location>
        <begin position="190"/>
        <end position="228"/>
    </location>
</feature>
<evidence type="ECO:0000256" key="6">
    <source>
        <dbReference type="SAM" id="MobiDB-lite"/>
    </source>
</evidence>
<dbReference type="InterPro" id="IPR012340">
    <property type="entry name" value="NA-bd_OB-fold"/>
</dbReference>
<keyword evidence="9" id="KW-1185">Reference proteome</keyword>
<dbReference type="InterPro" id="IPR047192">
    <property type="entry name" value="Euk_RPA1_DBD_C"/>
</dbReference>
<dbReference type="Pfam" id="PF08646">
    <property type="entry name" value="Rep_fac-A_C"/>
    <property type="match status" value="1"/>
</dbReference>
<dbReference type="PANTHER" id="PTHR47165:SF4">
    <property type="entry name" value="OS03G0429900 PROTEIN"/>
    <property type="match status" value="1"/>
</dbReference>
<dbReference type="InterPro" id="IPR013955">
    <property type="entry name" value="Rep_factor-A_C"/>
</dbReference>
<comment type="caution">
    <text evidence="8">The sequence shown here is derived from an EMBL/GenBank/DDBJ whole genome shotgun (WGS) entry which is preliminary data.</text>
</comment>
<evidence type="ECO:0000256" key="3">
    <source>
        <dbReference type="ARBA" id="ARBA00022771"/>
    </source>
</evidence>
<evidence type="ECO:0000313" key="9">
    <source>
        <dbReference type="Proteomes" id="UP000823388"/>
    </source>
</evidence>
<dbReference type="Gene3D" id="2.40.50.140">
    <property type="entry name" value="Nucleic acid-binding proteins"/>
    <property type="match status" value="1"/>
</dbReference>
<evidence type="ECO:0000256" key="1">
    <source>
        <dbReference type="ARBA" id="ARBA00005690"/>
    </source>
</evidence>
<organism evidence="8 9">
    <name type="scientific">Panicum virgatum</name>
    <name type="common">Blackwell switchgrass</name>
    <dbReference type="NCBI Taxonomy" id="38727"/>
    <lineage>
        <taxon>Eukaryota</taxon>
        <taxon>Viridiplantae</taxon>
        <taxon>Streptophyta</taxon>
        <taxon>Embryophyta</taxon>
        <taxon>Tracheophyta</taxon>
        <taxon>Spermatophyta</taxon>
        <taxon>Magnoliopsida</taxon>
        <taxon>Liliopsida</taxon>
        <taxon>Poales</taxon>
        <taxon>Poaceae</taxon>
        <taxon>PACMAD clade</taxon>
        <taxon>Panicoideae</taxon>
        <taxon>Panicodae</taxon>
        <taxon>Paniceae</taxon>
        <taxon>Panicinae</taxon>
        <taxon>Panicum</taxon>
        <taxon>Panicum sect. Hiantes</taxon>
    </lineage>
</organism>
<evidence type="ECO:0000256" key="2">
    <source>
        <dbReference type="ARBA" id="ARBA00022723"/>
    </source>
</evidence>